<dbReference type="Pfam" id="PF02565">
    <property type="entry name" value="RecO_C"/>
    <property type="match status" value="1"/>
</dbReference>
<proteinExistence type="inferred from homology"/>
<evidence type="ECO:0000259" key="8">
    <source>
        <dbReference type="Pfam" id="PF11967"/>
    </source>
</evidence>
<dbReference type="InterPro" id="IPR037278">
    <property type="entry name" value="ARFGAP/RecO"/>
</dbReference>
<dbReference type="AlphaFoldDB" id="E0NTT7"/>
<evidence type="ECO:0000313" key="9">
    <source>
        <dbReference type="EMBL" id="EFM01470.1"/>
    </source>
</evidence>
<dbReference type="HOGENOM" id="CLU_087596_0_0_10"/>
<dbReference type="eggNOG" id="COG1381">
    <property type="taxonomic scope" value="Bacteria"/>
</dbReference>
<dbReference type="PANTHER" id="PTHR33991">
    <property type="entry name" value="DNA REPAIR PROTEIN RECO"/>
    <property type="match status" value="1"/>
</dbReference>
<dbReference type="RefSeq" id="WP_006949764.1">
    <property type="nucleotide sequence ID" value="NZ_BAJI01000002.1"/>
</dbReference>
<sequence length="241" mass="27945">MLIKTRAIVLHTFKYGDAKLVIELLTEKFGRLSFMSRIPKTAKGKLKKQFFQPLTLLEIEFDMRQRGGLQTMRDARIALPFVSIPFEPVKLSLSLFVAEFLYYATRSEQENTPLFNYLINCIEWLDNSCGAFANFHLVFTLRLSRFLGFYPNLEASAATAYFDLRNGCFTATMPSHADFLLPSEAARIGLLMRMNFDTMHLFRMSRHERNRCIELILMFYQLHVPGFPELKSLGVLRELFA</sequence>
<dbReference type="STRING" id="862515.HMPREF0658_1590"/>
<protein>
    <recommendedName>
        <fullName evidence="2 7">DNA repair protein RecO</fullName>
    </recommendedName>
    <alternativeName>
        <fullName evidence="6 7">Recombination protein O</fullName>
    </alternativeName>
</protein>
<dbReference type="HAMAP" id="MF_00201">
    <property type="entry name" value="RecO"/>
    <property type="match status" value="1"/>
</dbReference>
<dbReference type="EMBL" id="AEEI01000050">
    <property type="protein sequence ID" value="EFM01470.1"/>
    <property type="molecule type" value="Genomic_DNA"/>
</dbReference>
<dbReference type="PANTHER" id="PTHR33991:SF1">
    <property type="entry name" value="DNA REPAIR PROTEIN RECO"/>
    <property type="match status" value="1"/>
</dbReference>
<reference evidence="9" key="1">
    <citation type="submission" date="2010-07" db="EMBL/GenBank/DDBJ databases">
        <authorList>
            <person name="Muzny D."/>
            <person name="Qin X."/>
            <person name="Deng J."/>
            <person name="Jiang H."/>
            <person name="Liu Y."/>
            <person name="Qu J."/>
            <person name="Song X.-Z."/>
            <person name="Zhang L."/>
            <person name="Thornton R."/>
            <person name="Coyle M."/>
            <person name="Francisco L."/>
            <person name="Jackson L."/>
            <person name="Javaid M."/>
            <person name="Korchina V."/>
            <person name="Kovar C."/>
            <person name="Mata R."/>
            <person name="Mathew T."/>
            <person name="Ngo R."/>
            <person name="Nguyen L."/>
            <person name="Nguyen N."/>
            <person name="Okwuonu G."/>
            <person name="Ongeri F."/>
            <person name="Pham C."/>
            <person name="Simmons D."/>
            <person name="Wilczek-Boney K."/>
            <person name="Hale W."/>
            <person name="Jakkamsetti A."/>
            <person name="Pham P."/>
            <person name="Ruth R."/>
            <person name="San Lucas F."/>
            <person name="Warren J."/>
            <person name="Zhang J."/>
            <person name="Zhao Z."/>
            <person name="Zhou C."/>
            <person name="Zhu D."/>
            <person name="Lee S."/>
            <person name="Bess C."/>
            <person name="Blankenburg K."/>
            <person name="Forbes L."/>
            <person name="Fu Q."/>
            <person name="Gubbala S."/>
            <person name="Hirani K."/>
            <person name="Jayaseelan J.C."/>
            <person name="Lara F."/>
            <person name="Munidasa M."/>
            <person name="Palculict T."/>
            <person name="Patil S."/>
            <person name="Pu L.-L."/>
            <person name="Saada N."/>
            <person name="Tang L."/>
            <person name="Weissenberger G."/>
            <person name="Zhu Y."/>
            <person name="Hemphill L."/>
            <person name="Shang Y."/>
            <person name="Youmans B."/>
            <person name="Ayvaz T."/>
            <person name="Ross M."/>
            <person name="Santibanez J."/>
            <person name="Aqrawi P."/>
            <person name="Gross S."/>
            <person name="Joshi V."/>
            <person name="Fowler G."/>
            <person name="Nazareth L."/>
            <person name="Reid J."/>
            <person name="Worley K."/>
            <person name="Petrosino J."/>
            <person name="Highlander S."/>
            <person name="Gibbs R."/>
        </authorList>
    </citation>
    <scope>NUCLEOTIDE SEQUENCE [LARGE SCALE GENOMIC DNA]</scope>
    <source>
        <strain evidence="9">DSM 16973</strain>
    </source>
</reference>
<evidence type="ECO:0000256" key="3">
    <source>
        <dbReference type="ARBA" id="ARBA00022763"/>
    </source>
</evidence>
<organism evidence="9 10">
    <name type="scientific">Hoylesella marshii DSM 16973 = JCM 13450</name>
    <dbReference type="NCBI Taxonomy" id="862515"/>
    <lineage>
        <taxon>Bacteria</taxon>
        <taxon>Pseudomonadati</taxon>
        <taxon>Bacteroidota</taxon>
        <taxon>Bacteroidia</taxon>
        <taxon>Bacteroidales</taxon>
        <taxon>Prevotellaceae</taxon>
        <taxon>Hoylesella</taxon>
    </lineage>
</organism>
<dbReference type="InterPro" id="IPR003717">
    <property type="entry name" value="RecO"/>
</dbReference>
<comment type="similarity">
    <text evidence="1 7">Belongs to the RecO family.</text>
</comment>
<evidence type="ECO:0000313" key="10">
    <source>
        <dbReference type="Proteomes" id="UP000004394"/>
    </source>
</evidence>
<dbReference type="OrthoDB" id="9789152at2"/>
<evidence type="ECO:0000256" key="1">
    <source>
        <dbReference type="ARBA" id="ARBA00007452"/>
    </source>
</evidence>
<evidence type="ECO:0000256" key="7">
    <source>
        <dbReference type="HAMAP-Rule" id="MF_00201"/>
    </source>
</evidence>
<dbReference type="InterPro" id="IPR042242">
    <property type="entry name" value="RecO_C"/>
</dbReference>
<dbReference type="GO" id="GO:0043590">
    <property type="term" value="C:bacterial nucleoid"/>
    <property type="evidence" value="ECO:0007669"/>
    <property type="project" value="TreeGrafter"/>
</dbReference>
<keyword evidence="3 7" id="KW-0227">DNA damage</keyword>
<name>E0NTT7_9BACT</name>
<keyword evidence="5 7" id="KW-0234">DNA repair</keyword>
<keyword evidence="10" id="KW-1185">Reference proteome</keyword>
<evidence type="ECO:0000256" key="2">
    <source>
        <dbReference type="ARBA" id="ARBA00021310"/>
    </source>
</evidence>
<dbReference type="Proteomes" id="UP000004394">
    <property type="component" value="Unassembled WGS sequence"/>
</dbReference>
<accession>E0NTT7</accession>
<dbReference type="InterPro" id="IPR012340">
    <property type="entry name" value="NA-bd_OB-fold"/>
</dbReference>
<dbReference type="NCBIfam" id="TIGR00613">
    <property type="entry name" value="reco"/>
    <property type="match status" value="1"/>
</dbReference>
<dbReference type="GO" id="GO:0006302">
    <property type="term" value="P:double-strand break repair"/>
    <property type="evidence" value="ECO:0007669"/>
    <property type="project" value="TreeGrafter"/>
</dbReference>
<comment type="caution">
    <text evidence="9">The sequence shown here is derived from an EMBL/GenBank/DDBJ whole genome shotgun (WGS) entry which is preliminary data.</text>
</comment>
<evidence type="ECO:0000256" key="4">
    <source>
        <dbReference type="ARBA" id="ARBA00023172"/>
    </source>
</evidence>
<gene>
    <name evidence="7 9" type="primary">recO</name>
    <name evidence="9" type="ORF">HMPREF0658_1590</name>
</gene>
<feature type="domain" description="DNA replication/recombination mediator RecO N-terminal" evidence="8">
    <location>
        <begin position="1"/>
        <end position="78"/>
    </location>
</feature>
<dbReference type="Pfam" id="PF11967">
    <property type="entry name" value="RecO_N"/>
    <property type="match status" value="1"/>
</dbReference>
<evidence type="ECO:0000256" key="5">
    <source>
        <dbReference type="ARBA" id="ARBA00023204"/>
    </source>
</evidence>
<dbReference type="Gene3D" id="2.40.50.140">
    <property type="entry name" value="Nucleic acid-binding proteins"/>
    <property type="match status" value="1"/>
</dbReference>
<dbReference type="SUPFAM" id="SSF50249">
    <property type="entry name" value="Nucleic acid-binding proteins"/>
    <property type="match status" value="1"/>
</dbReference>
<comment type="function">
    <text evidence="7">Involved in DNA repair and RecF pathway recombination.</text>
</comment>
<dbReference type="Gene3D" id="1.20.1440.120">
    <property type="entry name" value="Recombination protein O, C-terminal domain"/>
    <property type="match status" value="1"/>
</dbReference>
<dbReference type="SUPFAM" id="SSF57863">
    <property type="entry name" value="ArfGap/RecO-like zinc finger"/>
    <property type="match status" value="1"/>
</dbReference>
<evidence type="ECO:0000256" key="6">
    <source>
        <dbReference type="ARBA" id="ARBA00033409"/>
    </source>
</evidence>
<dbReference type="GO" id="GO:0006310">
    <property type="term" value="P:DNA recombination"/>
    <property type="evidence" value="ECO:0007669"/>
    <property type="project" value="UniProtKB-UniRule"/>
</dbReference>
<keyword evidence="4 7" id="KW-0233">DNA recombination</keyword>
<dbReference type="InterPro" id="IPR022572">
    <property type="entry name" value="DNA_rep/recomb_RecO_N"/>
</dbReference>